<dbReference type="Proteomes" id="UP000682733">
    <property type="component" value="Unassembled WGS sequence"/>
</dbReference>
<reference evidence="1" key="1">
    <citation type="submission" date="2021-02" db="EMBL/GenBank/DDBJ databases">
        <authorList>
            <person name="Nowell W R."/>
        </authorList>
    </citation>
    <scope>NUCLEOTIDE SEQUENCE</scope>
</reference>
<evidence type="ECO:0000313" key="2">
    <source>
        <dbReference type="EMBL" id="CAF3702285.1"/>
    </source>
</evidence>
<comment type="caution">
    <text evidence="1">The sequence shown here is derived from an EMBL/GenBank/DDBJ whole genome shotgun (WGS) entry which is preliminary data.</text>
</comment>
<evidence type="ECO:0000313" key="3">
    <source>
        <dbReference type="Proteomes" id="UP000677228"/>
    </source>
</evidence>
<evidence type="ECO:0000313" key="1">
    <source>
        <dbReference type="EMBL" id="CAF0925185.1"/>
    </source>
</evidence>
<dbReference type="Proteomes" id="UP000677228">
    <property type="component" value="Unassembled WGS sequence"/>
</dbReference>
<dbReference type="EMBL" id="CAJOBA010004078">
    <property type="protein sequence ID" value="CAF3702285.1"/>
    <property type="molecule type" value="Genomic_DNA"/>
</dbReference>
<name>A0A8S2DLD6_9BILA</name>
<protein>
    <submittedName>
        <fullName evidence="1">Uncharacterized protein</fullName>
    </submittedName>
</protein>
<sequence>MENIKCVITSMMERDGRRERGRLSGLQMLDEIKKIWKQTSTKHRPLMVVNSLTADAYQCKEHGVDIVVHANRSLVQKQVID</sequence>
<dbReference type="AlphaFoldDB" id="A0A8S2DLD6"/>
<gene>
    <name evidence="1" type="ORF">OVA965_LOCUS10842</name>
    <name evidence="2" type="ORF">TMI583_LOCUS10837</name>
</gene>
<proteinExistence type="predicted"/>
<accession>A0A8S2DLD6</accession>
<dbReference type="EMBL" id="CAJNOK010004077">
    <property type="protein sequence ID" value="CAF0925185.1"/>
    <property type="molecule type" value="Genomic_DNA"/>
</dbReference>
<organism evidence="1 3">
    <name type="scientific">Didymodactylos carnosus</name>
    <dbReference type="NCBI Taxonomy" id="1234261"/>
    <lineage>
        <taxon>Eukaryota</taxon>
        <taxon>Metazoa</taxon>
        <taxon>Spiralia</taxon>
        <taxon>Gnathifera</taxon>
        <taxon>Rotifera</taxon>
        <taxon>Eurotatoria</taxon>
        <taxon>Bdelloidea</taxon>
        <taxon>Philodinida</taxon>
        <taxon>Philodinidae</taxon>
        <taxon>Didymodactylos</taxon>
    </lineage>
</organism>